<feature type="transmembrane region" description="Helical" evidence="8">
    <location>
        <begin position="369"/>
        <end position="388"/>
    </location>
</feature>
<feature type="transmembrane region" description="Helical" evidence="8">
    <location>
        <begin position="162"/>
        <end position="186"/>
    </location>
</feature>
<evidence type="ECO:0000313" key="10">
    <source>
        <dbReference type="EMBL" id="GIH05327.1"/>
    </source>
</evidence>
<organism evidence="10 11">
    <name type="scientific">Rhizocola hellebori</name>
    <dbReference type="NCBI Taxonomy" id="1392758"/>
    <lineage>
        <taxon>Bacteria</taxon>
        <taxon>Bacillati</taxon>
        <taxon>Actinomycetota</taxon>
        <taxon>Actinomycetes</taxon>
        <taxon>Micromonosporales</taxon>
        <taxon>Micromonosporaceae</taxon>
        <taxon>Rhizocola</taxon>
    </lineage>
</organism>
<sequence length="636" mass="66024">MPMRRKGAVLALLCVAQFMVVLDIAIVNVALPSIEQDIGVGPKALQWIVIAYGLTLGGFLLLGGRLADLLGRRRVLITGLLLFSVASLVAGLSGSAGQLIAARAVQGFGAALIPPAALSILAVTFSAHAERARAIGLYGATAGVSASVGVVSSGLLTDGPGWRWIFFINVPIGVALVAAAASLLMAEPRRVGTRRSDHGGGFDIAGAVTGTAGLLLLLYGVNRGADLGWSSAQTLGLLAGAVLLLVAFVAIERRSQAPLIPNVAVGNRTLVAANASAFFTFAAFFAFIFLGSLLMQQILGYSAVRTGEAWLATTATSFVAAAVTGSQLVTRLGVRRLLIAGQTLLAVAVVLLTRIPADADYLTDLLPALVLAGIAGGIAAPAAQIGALSGVRPTMSGLASGLVETAREIGGAVGVAAVANVLVSGTGLDAFHQAFWVVFFIAAAGAVAAGATFPRQNKEDLMTTSEASDNSTAGFTVAFTVTQTPAEVYTAVVDPRAWWSRGIEGSASKAGDEFDYRYLDVHRCRIRIAEAVPGQRVTWHVVDNSFSFVEDDSEWVGTDATFDIFADADGTRLVFTHHGLVPELACYDACSKGWAHYIGESLRGLIVTGTGQPNDEDTAYTDFERQLRVSLPPATS</sequence>
<reference evidence="10" key="1">
    <citation type="submission" date="2021-01" db="EMBL/GenBank/DDBJ databases">
        <title>Whole genome shotgun sequence of Rhizocola hellebori NBRC 109834.</title>
        <authorList>
            <person name="Komaki H."/>
            <person name="Tamura T."/>
        </authorList>
    </citation>
    <scope>NUCLEOTIDE SEQUENCE</scope>
    <source>
        <strain evidence="10">NBRC 109834</strain>
    </source>
</reference>
<dbReference type="SUPFAM" id="SSF103473">
    <property type="entry name" value="MFS general substrate transporter"/>
    <property type="match status" value="1"/>
</dbReference>
<dbReference type="CDD" id="cd17321">
    <property type="entry name" value="MFS_MMR_MDR_like"/>
    <property type="match status" value="1"/>
</dbReference>
<feature type="transmembrane region" description="Helical" evidence="8">
    <location>
        <begin position="100"/>
        <end position="123"/>
    </location>
</feature>
<dbReference type="Proteomes" id="UP000612899">
    <property type="component" value="Unassembled WGS sequence"/>
</dbReference>
<evidence type="ECO:0000256" key="6">
    <source>
        <dbReference type="ARBA" id="ARBA00022989"/>
    </source>
</evidence>
<evidence type="ECO:0000313" key="11">
    <source>
        <dbReference type="Proteomes" id="UP000612899"/>
    </source>
</evidence>
<protein>
    <recommendedName>
        <fullName evidence="9">Major facilitator superfamily (MFS) profile domain-containing protein</fullName>
    </recommendedName>
</protein>
<accession>A0A8J3Q8L7</accession>
<dbReference type="Pfam" id="PF07690">
    <property type="entry name" value="MFS_1"/>
    <property type="match status" value="1"/>
</dbReference>
<keyword evidence="5 8" id="KW-0812">Transmembrane</keyword>
<dbReference type="AlphaFoldDB" id="A0A8J3Q8L7"/>
<keyword evidence="6 8" id="KW-1133">Transmembrane helix</keyword>
<dbReference type="PRINTS" id="PR01036">
    <property type="entry name" value="TCRTETB"/>
</dbReference>
<dbReference type="PANTHER" id="PTHR42718:SF46">
    <property type="entry name" value="BLR6921 PROTEIN"/>
    <property type="match status" value="1"/>
</dbReference>
<evidence type="ECO:0000256" key="2">
    <source>
        <dbReference type="ARBA" id="ARBA00006817"/>
    </source>
</evidence>
<dbReference type="InterPro" id="IPR013538">
    <property type="entry name" value="ASHA1/2-like_C"/>
</dbReference>
<comment type="subcellular location">
    <subcellularLocation>
        <location evidence="1">Cell membrane</location>
        <topology evidence="1">Multi-pass membrane protein</topology>
    </subcellularLocation>
</comment>
<proteinExistence type="inferred from homology"/>
<dbReference type="InterPro" id="IPR011701">
    <property type="entry name" value="MFS"/>
</dbReference>
<name>A0A8J3Q8L7_9ACTN</name>
<feature type="transmembrane region" description="Helical" evidence="8">
    <location>
        <begin position="44"/>
        <end position="63"/>
    </location>
</feature>
<dbReference type="InterPro" id="IPR023393">
    <property type="entry name" value="START-like_dom_sf"/>
</dbReference>
<dbReference type="InterPro" id="IPR020846">
    <property type="entry name" value="MFS_dom"/>
</dbReference>
<evidence type="ECO:0000259" key="9">
    <source>
        <dbReference type="PROSITE" id="PS50850"/>
    </source>
</evidence>
<dbReference type="EMBL" id="BONY01000018">
    <property type="protein sequence ID" value="GIH05327.1"/>
    <property type="molecule type" value="Genomic_DNA"/>
</dbReference>
<keyword evidence="7 8" id="KW-0472">Membrane</keyword>
<evidence type="ECO:0000256" key="4">
    <source>
        <dbReference type="ARBA" id="ARBA00022475"/>
    </source>
</evidence>
<gene>
    <name evidence="10" type="ORF">Rhe02_33940</name>
</gene>
<feature type="transmembrane region" description="Helical" evidence="8">
    <location>
        <begin position="75"/>
        <end position="94"/>
    </location>
</feature>
<dbReference type="Pfam" id="PF08327">
    <property type="entry name" value="AHSA1"/>
    <property type="match status" value="1"/>
</dbReference>
<feature type="transmembrane region" description="Helical" evidence="8">
    <location>
        <begin position="198"/>
        <end position="220"/>
    </location>
</feature>
<feature type="transmembrane region" description="Helical" evidence="8">
    <location>
        <begin position="434"/>
        <end position="453"/>
    </location>
</feature>
<feature type="transmembrane region" description="Helical" evidence="8">
    <location>
        <begin position="232"/>
        <end position="251"/>
    </location>
</feature>
<dbReference type="PROSITE" id="PS00216">
    <property type="entry name" value="SUGAR_TRANSPORT_1"/>
    <property type="match status" value="1"/>
</dbReference>
<dbReference type="SUPFAM" id="SSF55961">
    <property type="entry name" value="Bet v1-like"/>
    <property type="match status" value="1"/>
</dbReference>
<keyword evidence="11" id="KW-1185">Reference proteome</keyword>
<feature type="transmembrane region" description="Helical" evidence="8">
    <location>
        <begin position="135"/>
        <end position="156"/>
    </location>
</feature>
<feature type="transmembrane region" description="Helical" evidence="8">
    <location>
        <begin position="310"/>
        <end position="330"/>
    </location>
</feature>
<dbReference type="GO" id="GO:0005886">
    <property type="term" value="C:plasma membrane"/>
    <property type="evidence" value="ECO:0007669"/>
    <property type="project" value="UniProtKB-SubCell"/>
</dbReference>
<evidence type="ECO:0000256" key="1">
    <source>
        <dbReference type="ARBA" id="ARBA00004651"/>
    </source>
</evidence>
<dbReference type="GO" id="GO:0022857">
    <property type="term" value="F:transmembrane transporter activity"/>
    <property type="evidence" value="ECO:0007669"/>
    <property type="project" value="InterPro"/>
</dbReference>
<dbReference type="InterPro" id="IPR005829">
    <property type="entry name" value="Sugar_transporter_CS"/>
</dbReference>
<keyword evidence="4" id="KW-1003">Cell membrane</keyword>
<dbReference type="InterPro" id="IPR036259">
    <property type="entry name" value="MFS_trans_sf"/>
</dbReference>
<comment type="caution">
    <text evidence="10">The sequence shown here is derived from an EMBL/GenBank/DDBJ whole genome shotgun (WGS) entry which is preliminary data.</text>
</comment>
<feature type="transmembrane region" description="Helical" evidence="8">
    <location>
        <begin position="271"/>
        <end position="290"/>
    </location>
</feature>
<dbReference type="Gene3D" id="1.20.1250.20">
    <property type="entry name" value="MFS general substrate transporter like domains"/>
    <property type="match status" value="1"/>
</dbReference>
<dbReference type="PANTHER" id="PTHR42718">
    <property type="entry name" value="MAJOR FACILITATOR SUPERFAMILY MULTIDRUG TRANSPORTER MFSC"/>
    <property type="match status" value="1"/>
</dbReference>
<comment type="similarity">
    <text evidence="2">Belongs to the AHA1 family.</text>
</comment>
<dbReference type="CDD" id="cd07814">
    <property type="entry name" value="SRPBCC_CalC_Aha1-like"/>
    <property type="match status" value="1"/>
</dbReference>
<dbReference type="PROSITE" id="PS50850">
    <property type="entry name" value="MFS"/>
    <property type="match status" value="1"/>
</dbReference>
<keyword evidence="3" id="KW-0813">Transport</keyword>
<feature type="domain" description="Major facilitator superfamily (MFS) profile" evidence="9">
    <location>
        <begin position="9"/>
        <end position="457"/>
    </location>
</feature>
<feature type="transmembrane region" description="Helical" evidence="8">
    <location>
        <begin position="409"/>
        <end position="428"/>
    </location>
</feature>
<evidence type="ECO:0000256" key="3">
    <source>
        <dbReference type="ARBA" id="ARBA00022448"/>
    </source>
</evidence>
<evidence type="ECO:0000256" key="8">
    <source>
        <dbReference type="SAM" id="Phobius"/>
    </source>
</evidence>
<evidence type="ECO:0000256" key="7">
    <source>
        <dbReference type="ARBA" id="ARBA00023136"/>
    </source>
</evidence>
<dbReference type="Gene3D" id="1.20.1720.10">
    <property type="entry name" value="Multidrug resistance protein D"/>
    <property type="match status" value="1"/>
</dbReference>
<dbReference type="Gene3D" id="3.30.530.20">
    <property type="match status" value="1"/>
</dbReference>
<evidence type="ECO:0000256" key="5">
    <source>
        <dbReference type="ARBA" id="ARBA00022692"/>
    </source>
</evidence>
<feature type="transmembrane region" description="Helical" evidence="8">
    <location>
        <begin position="337"/>
        <end position="357"/>
    </location>
</feature>